<organism evidence="1 2">
    <name type="scientific">Abrus precatorius</name>
    <name type="common">Indian licorice</name>
    <name type="synonym">Glycine abrus</name>
    <dbReference type="NCBI Taxonomy" id="3816"/>
    <lineage>
        <taxon>Eukaryota</taxon>
        <taxon>Viridiplantae</taxon>
        <taxon>Streptophyta</taxon>
        <taxon>Embryophyta</taxon>
        <taxon>Tracheophyta</taxon>
        <taxon>Spermatophyta</taxon>
        <taxon>Magnoliopsida</taxon>
        <taxon>eudicotyledons</taxon>
        <taxon>Gunneridae</taxon>
        <taxon>Pentapetalae</taxon>
        <taxon>rosids</taxon>
        <taxon>fabids</taxon>
        <taxon>Fabales</taxon>
        <taxon>Fabaceae</taxon>
        <taxon>Papilionoideae</taxon>
        <taxon>50 kb inversion clade</taxon>
        <taxon>NPAAA clade</taxon>
        <taxon>indigoferoid/millettioid clade</taxon>
        <taxon>Abreae</taxon>
        <taxon>Abrus</taxon>
    </lineage>
</organism>
<dbReference type="Gene3D" id="2.60.40.790">
    <property type="match status" value="1"/>
</dbReference>
<gene>
    <name evidence="2" type="primary">LOC113856880</name>
</gene>
<reference evidence="1" key="1">
    <citation type="journal article" date="2019" name="Toxins">
        <title>Detection of Abrin-Like and Prepropulchellin-Like Toxin Genes and Transcripts Using Whole Genome Sequencing and Full-Length Transcript Sequencing of Abrus precatorius.</title>
        <authorList>
            <person name="Hovde B.T."/>
            <person name="Daligault H.E."/>
            <person name="Hanschen E.R."/>
            <person name="Kunde Y.A."/>
            <person name="Johnson M.B."/>
            <person name="Starkenburg S.R."/>
            <person name="Johnson S.L."/>
        </authorList>
    </citation>
    <scope>NUCLEOTIDE SEQUENCE [LARGE SCALE GENOMIC DNA]</scope>
</reference>
<accession>A0A8B8KME0</accession>
<dbReference type="KEGG" id="aprc:113856880"/>
<dbReference type="CDD" id="cd06464">
    <property type="entry name" value="ACD_sHsps-like"/>
    <property type="match status" value="1"/>
</dbReference>
<dbReference type="RefSeq" id="XP_027344473.1">
    <property type="nucleotide sequence ID" value="XM_027488672.1"/>
</dbReference>
<dbReference type="FunFam" id="2.60.40.790:FF:000049">
    <property type="entry name" value="Increased DNA methylation 3"/>
    <property type="match status" value="1"/>
</dbReference>
<evidence type="ECO:0000313" key="1">
    <source>
        <dbReference type="Proteomes" id="UP000694853"/>
    </source>
</evidence>
<dbReference type="InterPro" id="IPR039321">
    <property type="entry name" value="IDM2/3-like"/>
</dbReference>
<dbReference type="GO" id="GO:0005634">
    <property type="term" value="C:nucleus"/>
    <property type="evidence" value="ECO:0007669"/>
    <property type="project" value="TreeGrafter"/>
</dbReference>
<name>A0A8B8KME0_ABRPR</name>
<protein>
    <submittedName>
        <fullName evidence="2">Increased DNA methylation 3 isoform X1</fullName>
    </submittedName>
</protein>
<evidence type="ECO:0000313" key="2">
    <source>
        <dbReference type="RefSeq" id="XP_027344473.1"/>
    </source>
</evidence>
<reference evidence="2" key="2">
    <citation type="submission" date="2025-08" db="UniProtKB">
        <authorList>
            <consortium name="RefSeq"/>
        </authorList>
    </citation>
    <scope>IDENTIFICATION</scope>
    <source>
        <tissue evidence="2">Young leaves</tissue>
    </source>
</reference>
<dbReference type="PANTHER" id="PTHR34661:SF1">
    <property type="entry name" value="INCREASED DNA METHYLATION 3"/>
    <property type="match status" value="1"/>
</dbReference>
<dbReference type="AlphaFoldDB" id="A0A8B8KME0"/>
<sequence length="391" mass="43923">MDSKGNIYNKRSVTDNDSDRKFLIDFIITTYLGPDVNSHDPKCSVIQRRKDGFPPYALSDLGPSYVSISFLERLYYYLLRDAFPQLILDLNMFHMYLKGKLFLPTSHFTEDSPQFTSFFPLDLHHQIWYPDSFRIVKGVVLIDDPSVLCIKEENLNRFRSLTGSSTLKLNLTECLRFQLDLQTSKPGGGNCMNKVAETVPNGGCQSSKFQEEPKQKYIDDTLPVPEFPHVYSTRNNAKGDPLKNMCKSDGHGPTLMPLLSVPDTDDCDQDSYPILTGTARRGLFGPSVGVVDIGISKVAYLFRVSLPGVKKDYSGQFRCDIESDGKVQIKGVLTGGRIIKKQSRVFEMKNQLLCSSGPFTLSFNLPGPVDPRLFSPNFRSDGIFEGVVIKH</sequence>
<proteinExistence type="predicted"/>
<dbReference type="PANTHER" id="PTHR34661">
    <property type="entry name" value="INCREASED DNA METHYLATION 3"/>
    <property type="match status" value="1"/>
</dbReference>
<dbReference type="Proteomes" id="UP000694853">
    <property type="component" value="Unplaced"/>
</dbReference>
<dbReference type="GeneID" id="113856880"/>
<dbReference type="InterPro" id="IPR008978">
    <property type="entry name" value="HSP20-like_chaperone"/>
</dbReference>
<keyword evidence="1" id="KW-1185">Reference proteome</keyword>